<feature type="compositionally biased region" description="Polar residues" evidence="1">
    <location>
        <begin position="84"/>
        <end position="96"/>
    </location>
</feature>
<dbReference type="AlphaFoldDB" id="A0A1I8FEL9"/>
<evidence type="ECO:0000313" key="3">
    <source>
        <dbReference type="WBParaSite" id="maker-unitig_30138-snap-gene-0.2-mRNA-1"/>
    </source>
</evidence>
<keyword evidence="2" id="KW-1185">Reference proteome</keyword>
<protein>
    <submittedName>
        <fullName evidence="3">Ribosome biogenesis protein NOP53</fullName>
    </submittedName>
</protein>
<name>A0A1I8FEL9_9PLAT</name>
<feature type="region of interest" description="Disordered" evidence="1">
    <location>
        <begin position="81"/>
        <end position="107"/>
    </location>
</feature>
<feature type="region of interest" description="Disordered" evidence="1">
    <location>
        <begin position="1"/>
        <end position="57"/>
    </location>
</feature>
<dbReference type="Proteomes" id="UP000095280">
    <property type="component" value="Unplaced"/>
</dbReference>
<evidence type="ECO:0000256" key="1">
    <source>
        <dbReference type="SAM" id="MobiDB-lite"/>
    </source>
</evidence>
<evidence type="ECO:0000313" key="2">
    <source>
        <dbReference type="Proteomes" id="UP000095280"/>
    </source>
</evidence>
<dbReference type="WBParaSite" id="maker-unitig_30138-snap-gene-0.2-mRNA-1">
    <property type="protein sequence ID" value="maker-unitig_30138-snap-gene-0.2-mRNA-1"/>
    <property type="gene ID" value="maker-unitig_30138-snap-gene-0.2"/>
</dbReference>
<proteinExistence type="predicted"/>
<feature type="compositionally biased region" description="Acidic residues" evidence="1">
    <location>
        <begin position="21"/>
        <end position="30"/>
    </location>
</feature>
<accession>A0A1I8FEL9</accession>
<sequence>MSRDKPTASQSAQSASPDSESCQDDPDENAEAPACDQMIPRLERISPNQNDGSLVPKSGRFSADVELAAFSIGVRLVAAENSDSDNSSIPWQPGSSRRQRSQYEAGRRMQRWRLPLSKKDERVEDLDDLDDEVRTRIRRGPVGKARRPRRLQTVWDAHADLRLPPVATTPAWCRRRLTLGRASCPKGASLQAVRLHRRGQDRLLEHARSHIKADRMLQLPKCPFVTTSTSTTWTTTSAIILAPSPTNAGKCNYQCVNRSDAQLASQVPHQCLSSTGAGTADMLASTATRLKQHLRNQVPETQQKARLKLQVQPELEALRHPLKAAGLPSVEALSFPFGADQSAAVAAFSPGADATAADRGGASATHPLDLSAKLPATQSFPSHIKKKRLIEQFEPAAVCFYSTAAGGTSILFFISVR</sequence>
<organism evidence="2 3">
    <name type="scientific">Macrostomum lignano</name>
    <dbReference type="NCBI Taxonomy" id="282301"/>
    <lineage>
        <taxon>Eukaryota</taxon>
        <taxon>Metazoa</taxon>
        <taxon>Spiralia</taxon>
        <taxon>Lophotrochozoa</taxon>
        <taxon>Platyhelminthes</taxon>
        <taxon>Rhabditophora</taxon>
        <taxon>Macrostomorpha</taxon>
        <taxon>Macrostomida</taxon>
        <taxon>Macrostomidae</taxon>
        <taxon>Macrostomum</taxon>
    </lineage>
</organism>
<reference evidence="3" key="1">
    <citation type="submission" date="2016-11" db="UniProtKB">
        <authorList>
            <consortium name="WormBaseParasite"/>
        </authorList>
    </citation>
    <scope>IDENTIFICATION</scope>
</reference>